<evidence type="ECO:0000313" key="3">
    <source>
        <dbReference type="EMBL" id="GBH30786.1"/>
    </source>
</evidence>
<dbReference type="InterPro" id="IPR007835">
    <property type="entry name" value="MOFRL"/>
</dbReference>
<dbReference type="Pfam" id="PF13660">
    <property type="entry name" value="DUF4147"/>
    <property type="match status" value="1"/>
</dbReference>
<feature type="domain" description="MOFRL" evidence="1">
    <location>
        <begin position="312"/>
        <end position="417"/>
    </location>
</feature>
<evidence type="ECO:0000313" key="4">
    <source>
        <dbReference type="Proteomes" id="UP000290975"/>
    </source>
</evidence>
<dbReference type="RefSeq" id="WP_026002710.1">
    <property type="nucleotide sequence ID" value="NZ_BBQY01000005.1"/>
</dbReference>
<comment type="caution">
    <text evidence="3">The sequence shown here is derived from an EMBL/GenBank/DDBJ whole genome shotgun (WGS) entry which is preliminary data.</text>
</comment>
<dbReference type="STRING" id="1192759.GCA_000277525_04061"/>
<accession>A0A401J2D0</accession>
<organism evidence="3 4">
    <name type="scientific">Sphingobium xenophagum</name>
    <dbReference type="NCBI Taxonomy" id="121428"/>
    <lineage>
        <taxon>Bacteria</taxon>
        <taxon>Pseudomonadati</taxon>
        <taxon>Pseudomonadota</taxon>
        <taxon>Alphaproteobacteria</taxon>
        <taxon>Sphingomonadales</taxon>
        <taxon>Sphingomonadaceae</taxon>
        <taxon>Sphingobium</taxon>
    </lineage>
</organism>
<dbReference type="EMBL" id="BBQY01000005">
    <property type="protein sequence ID" value="GBH30786.1"/>
    <property type="molecule type" value="Genomic_DNA"/>
</dbReference>
<reference evidence="3 4" key="1">
    <citation type="submission" date="2014-12" db="EMBL/GenBank/DDBJ databases">
        <title>Whole genome sequencing of Sphingobium xenophagum OW59.</title>
        <authorList>
            <person name="Ohta Y."/>
            <person name="Nishi S."/>
            <person name="Hatada Y."/>
        </authorList>
    </citation>
    <scope>NUCLEOTIDE SEQUENCE [LARGE SCALE GENOMIC DNA]</scope>
    <source>
        <strain evidence="3 4">OW59</strain>
    </source>
</reference>
<dbReference type="GO" id="GO:0008887">
    <property type="term" value="F:glycerate kinase activity"/>
    <property type="evidence" value="ECO:0007669"/>
    <property type="project" value="InterPro"/>
</dbReference>
<name>A0A401J2D0_SPHXE</name>
<sequence length="429" mass="44352">MSALVDLEARQRVQLDALLSTALNAAGVEGKLERFLPSVPLGRTVVIGGGKAAAAMANELARLWPAPLSGAVVVPYGHQSPSYSGPIQILEAGHPVPDGNSVVAADRMMELVKDLSHDDLVIALMSGGASALLVGLPEGVSLEDKQGLNKALLKSGATISEINAVRKQISTVKGGRLAHAVGKARLLTLAVSDIPGDDIRKIGSGPTIANAAEAVAATPILERYGIDVPESINRHLRKGLDNPSPDDRSRRAGDSAFLIVKPGDILIAAARCAESVGYKPIILGDDLEGEARELGSAHAKLALETLRAGRRACILSGGETSVTVSGRGRGGRNSEYLLGFVLATAGQEGIAALAVDTDGLDGAGDNAGAVAFASTLTRAAGKKLDAAAYLRRNDSYSFFAALDDLVVTGPTCTNVNDFRAILIDPVIDR</sequence>
<keyword evidence="4" id="KW-1185">Reference proteome</keyword>
<dbReference type="SUPFAM" id="SSF82544">
    <property type="entry name" value="GckA/TtuD-like"/>
    <property type="match status" value="1"/>
</dbReference>
<dbReference type="PANTHER" id="PTHR12227:SF0">
    <property type="entry name" value="GLYCERATE KINASE"/>
    <property type="match status" value="1"/>
</dbReference>
<dbReference type="Gene3D" id="3.40.50.10180">
    <property type="entry name" value="Glycerate kinase, MOFRL-like N-terminal domain"/>
    <property type="match status" value="1"/>
</dbReference>
<evidence type="ECO:0000259" key="2">
    <source>
        <dbReference type="Pfam" id="PF13660"/>
    </source>
</evidence>
<dbReference type="Proteomes" id="UP000290975">
    <property type="component" value="Unassembled WGS sequence"/>
</dbReference>
<dbReference type="GO" id="GO:0005737">
    <property type="term" value="C:cytoplasm"/>
    <property type="evidence" value="ECO:0007669"/>
    <property type="project" value="TreeGrafter"/>
</dbReference>
<gene>
    <name evidence="3" type="ORF">MBESOW_P2041</name>
</gene>
<feature type="domain" description="MOFRL-associated" evidence="2">
    <location>
        <begin position="22"/>
        <end position="237"/>
    </location>
</feature>
<dbReference type="Pfam" id="PF05161">
    <property type="entry name" value="MOFRL"/>
    <property type="match status" value="1"/>
</dbReference>
<keyword evidence="3" id="KW-0808">Transferase</keyword>
<evidence type="ECO:0000259" key="1">
    <source>
        <dbReference type="Pfam" id="PF05161"/>
    </source>
</evidence>
<keyword evidence="3" id="KW-0418">Kinase</keyword>
<dbReference type="InterPro" id="IPR025286">
    <property type="entry name" value="MOFRL_assoc_dom"/>
</dbReference>
<dbReference type="InterPro" id="IPR038614">
    <property type="entry name" value="GK_N_sf"/>
</dbReference>
<dbReference type="AlphaFoldDB" id="A0A401J2D0"/>
<proteinExistence type="predicted"/>
<dbReference type="InterPro" id="IPR037035">
    <property type="entry name" value="GK-like_C_sf"/>
</dbReference>
<protein>
    <submittedName>
        <fullName evidence="3">Glycerate 2-kinase</fullName>
    </submittedName>
</protein>
<dbReference type="InterPro" id="IPR039760">
    <property type="entry name" value="MOFRL_protein"/>
</dbReference>
<dbReference type="PANTHER" id="PTHR12227">
    <property type="entry name" value="GLYCERATE KINASE"/>
    <property type="match status" value="1"/>
</dbReference>
<dbReference type="Gene3D" id="3.40.1480.10">
    <property type="entry name" value="MOFRL domain"/>
    <property type="match status" value="1"/>
</dbReference>